<dbReference type="EMBL" id="NMUH01001256">
    <property type="protein sequence ID" value="MQL90579.1"/>
    <property type="molecule type" value="Genomic_DNA"/>
</dbReference>
<keyword evidence="2" id="KW-1185">Reference proteome</keyword>
<evidence type="ECO:0000313" key="2">
    <source>
        <dbReference type="Proteomes" id="UP000652761"/>
    </source>
</evidence>
<name>A0A843VGM0_COLES</name>
<reference evidence="1" key="1">
    <citation type="submission" date="2017-07" db="EMBL/GenBank/DDBJ databases">
        <title>Taro Niue Genome Assembly and Annotation.</title>
        <authorList>
            <person name="Atibalentja N."/>
            <person name="Keating K."/>
            <person name="Fields C.J."/>
        </authorList>
    </citation>
    <scope>NUCLEOTIDE SEQUENCE</scope>
    <source>
        <strain evidence="1">Niue_2</strain>
        <tissue evidence="1">Leaf</tissue>
    </source>
</reference>
<evidence type="ECO:0000313" key="1">
    <source>
        <dbReference type="EMBL" id="MQL90579.1"/>
    </source>
</evidence>
<gene>
    <name evidence="1" type="ORF">Taro_023176</name>
</gene>
<dbReference type="Proteomes" id="UP000652761">
    <property type="component" value="Unassembled WGS sequence"/>
</dbReference>
<accession>A0A843VGM0</accession>
<organism evidence="1 2">
    <name type="scientific">Colocasia esculenta</name>
    <name type="common">Wild taro</name>
    <name type="synonym">Arum esculentum</name>
    <dbReference type="NCBI Taxonomy" id="4460"/>
    <lineage>
        <taxon>Eukaryota</taxon>
        <taxon>Viridiplantae</taxon>
        <taxon>Streptophyta</taxon>
        <taxon>Embryophyta</taxon>
        <taxon>Tracheophyta</taxon>
        <taxon>Spermatophyta</taxon>
        <taxon>Magnoliopsida</taxon>
        <taxon>Liliopsida</taxon>
        <taxon>Araceae</taxon>
        <taxon>Aroideae</taxon>
        <taxon>Colocasieae</taxon>
        <taxon>Colocasia</taxon>
    </lineage>
</organism>
<comment type="caution">
    <text evidence="1">The sequence shown here is derived from an EMBL/GenBank/DDBJ whole genome shotgun (WGS) entry which is preliminary data.</text>
</comment>
<protein>
    <submittedName>
        <fullName evidence="1">Uncharacterized protein</fullName>
    </submittedName>
</protein>
<proteinExistence type="predicted"/>
<sequence length="66" mass="7495">MVQSRQITTGSYEDRDRFVRSAARTRRGALSRSDRDRCLCHDGLENAVYLAVAFSGASPEFEREKV</sequence>
<dbReference type="AlphaFoldDB" id="A0A843VGM0"/>